<gene>
    <name evidence="5" type="ORF">SAMN05421837_10171</name>
</gene>
<reference evidence="6" key="1">
    <citation type="submission" date="2016-10" db="EMBL/GenBank/DDBJ databases">
        <authorList>
            <person name="Varghese N."/>
            <person name="Submissions S."/>
        </authorList>
    </citation>
    <scope>NUCLEOTIDE SEQUENCE [LARGE SCALE GENOMIC DNA]</scope>
    <source>
        <strain evidence="6">DSM 44654</strain>
    </source>
</reference>
<dbReference type="Proteomes" id="UP000198878">
    <property type="component" value="Unassembled WGS sequence"/>
</dbReference>
<dbReference type="InterPro" id="IPR003610">
    <property type="entry name" value="CBM5/12"/>
</dbReference>
<organism evidence="5 6">
    <name type="scientific">Amycolatopsis pretoriensis</name>
    <dbReference type="NCBI Taxonomy" id="218821"/>
    <lineage>
        <taxon>Bacteria</taxon>
        <taxon>Bacillati</taxon>
        <taxon>Actinomycetota</taxon>
        <taxon>Actinomycetes</taxon>
        <taxon>Pseudonocardiales</taxon>
        <taxon>Pseudonocardiaceae</taxon>
        <taxon>Amycolatopsis</taxon>
    </lineage>
</organism>
<feature type="region of interest" description="Disordered" evidence="2">
    <location>
        <begin position="310"/>
        <end position="342"/>
    </location>
</feature>
<dbReference type="GO" id="GO:0005576">
    <property type="term" value="C:extracellular region"/>
    <property type="evidence" value="ECO:0007669"/>
    <property type="project" value="InterPro"/>
</dbReference>
<dbReference type="SMART" id="SM00495">
    <property type="entry name" value="ChtBD3"/>
    <property type="match status" value="1"/>
</dbReference>
<dbReference type="STRING" id="218821.SAMN05421837_10171"/>
<keyword evidence="1" id="KW-0378">Hydrolase</keyword>
<dbReference type="SUPFAM" id="SSF49899">
    <property type="entry name" value="Concanavalin A-like lectins/glucanases"/>
    <property type="match status" value="1"/>
</dbReference>
<dbReference type="AlphaFoldDB" id="A0A1H5Q0Q9"/>
<keyword evidence="3" id="KW-0732">Signal</keyword>
<dbReference type="Gene3D" id="2.10.10.20">
    <property type="entry name" value="Carbohydrate-binding module superfamily 5/12"/>
    <property type="match status" value="1"/>
</dbReference>
<feature type="compositionally biased region" description="Low complexity" evidence="2">
    <location>
        <begin position="323"/>
        <end position="335"/>
    </location>
</feature>
<dbReference type="CDD" id="cd12215">
    <property type="entry name" value="ChiC_BD"/>
    <property type="match status" value="1"/>
</dbReference>
<feature type="domain" description="GH16" evidence="4">
    <location>
        <begin position="25"/>
        <end position="287"/>
    </location>
</feature>
<feature type="chain" id="PRO_5039299479" evidence="3">
    <location>
        <begin position="32"/>
        <end position="390"/>
    </location>
</feature>
<proteinExistence type="predicted"/>
<dbReference type="Gene3D" id="2.60.120.200">
    <property type="match status" value="1"/>
</dbReference>
<dbReference type="CDD" id="cd00413">
    <property type="entry name" value="Glyco_hydrolase_16"/>
    <property type="match status" value="1"/>
</dbReference>
<dbReference type="EMBL" id="FNUJ01000001">
    <property type="protein sequence ID" value="SEF19712.1"/>
    <property type="molecule type" value="Genomic_DNA"/>
</dbReference>
<dbReference type="GO" id="GO:0004553">
    <property type="term" value="F:hydrolase activity, hydrolyzing O-glycosyl compounds"/>
    <property type="evidence" value="ECO:0007669"/>
    <property type="project" value="InterPro"/>
</dbReference>
<evidence type="ECO:0000256" key="1">
    <source>
        <dbReference type="ARBA" id="ARBA00022801"/>
    </source>
</evidence>
<dbReference type="SUPFAM" id="SSF51055">
    <property type="entry name" value="Carbohydrate binding domain"/>
    <property type="match status" value="1"/>
</dbReference>
<feature type="signal peptide" evidence="3">
    <location>
        <begin position="1"/>
        <end position="31"/>
    </location>
</feature>
<protein>
    <submittedName>
        <fullName evidence="5">Carbohydrate binding domain-containing protein</fullName>
    </submittedName>
</protein>
<dbReference type="InterPro" id="IPR013320">
    <property type="entry name" value="ConA-like_dom_sf"/>
</dbReference>
<evidence type="ECO:0000256" key="3">
    <source>
        <dbReference type="SAM" id="SignalP"/>
    </source>
</evidence>
<dbReference type="InterPro" id="IPR000757">
    <property type="entry name" value="Beta-glucanase-like"/>
</dbReference>
<evidence type="ECO:0000256" key="2">
    <source>
        <dbReference type="SAM" id="MobiDB-lite"/>
    </source>
</evidence>
<dbReference type="GO" id="GO:0005975">
    <property type="term" value="P:carbohydrate metabolic process"/>
    <property type="evidence" value="ECO:0007669"/>
    <property type="project" value="InterPro"/>
</dbReference>
<dbReference type="PROSITE" id="PS51762">
    <property type="entry name" value="GH16_2"/>
    <property type="match status" value="1"/>
</dbReference>
<dbReference type="InterPro" id="IPR036573">
    <property type="entry name" value="CBM_sf_5/12"/>
</dbReference>
<dbReference type="RefSeq" id="WP_086680773.1">
    <property type="nucleotide sequence ID" value="NZ_FNUJ01000001.1"/>
</dbReference>
<dbReference type="OrthoDB" id="3404894at2"/>
<dbReference type="GO" id="GO:0030246">
    <property type="term" value="F:carbohydrate binding"/>
    <property type="evidence" value="ECO:0007669"/>
    <property type="project" value="InterPro"/>
</dbReference>
<keyword evidence="6" id="KW-1185">Reference proteome</keyword>
<accession>A0A1H5Q0Q9</accession>
<sequence length="390" mass="41879">MSRRTRTTTAVLTSAATVAATALILSGGAAASPTAAAAADCGVLFDDFHYNAPTDSAFSGAGWTTRNDVGSPGVAGARWLTSNVTFPTVNGERVAQLAASTDGSAAGTTHSEMYQNQLRFLDGTYASRVRFTDAPDSGTDGDHVNETYFTISPLRYDRDPLYSELDFSEYLPNGGWGGPTADYQTSWYTYWNNPTWDGLRTSTAQNRSFAGWHDIVTQVSGGHVKYFIDGVQTADHTTDAQGNPVYPRTPMSINYNMWFIDTAGHTSGTSVYTEQVDWTYYAGNQVVSPADAVARAGSYRTAGTSHVDTVNGCTTPTTPPATTPTKPTTPTTPTTPSQPANCSTAAEWDWGTVYLGGQRVKHNAHLWQANWWTQGSEPGLTAQWADLGHC</sequence>
<evidence type="ECO:0000313" key="6">
    <source>
        <dbReference type="Proteomes" id="UP000198878"/>
    </source>
</evidence>
<evidence type="ECO:0000259" key="4">
    <source>
        <dbReference type="PROSITE" id="PS51762"/>
    </source>
</evidence>
<name>A0A1H5Q0Q9_9PSEU</name>
<dbReference type="Pfam" id="PF02839">
    <property type="entry name" value="CBM_5_12"/>
    <property type="match status" value="1"/>
</dbReference>
<evidence type="ECO:0000313" key="5">
    <source>
        <dbReference type="EMBL" id="SEF19712.1"/>
    </source>
</evidence>